<evidence type="ECO:0008006" key="4">
    <source>
        <dbReference type="Google" id="ProtNLM"/>
    </source>
</evidence>
<sequence length="89" mass="10105">MRVFAIALSVLLLPVAARAQEKVQQPKTDPCTYTIGGKQYEVPIGVKICFRSPPPYGDQYSLQQCFPPLSEFALVKRGDPRCERYEDRQ</sequence>
<evidence type="ECO:0000313" key="3">
    <source>
        <dbReference type="Proteomes" id="UP001156905"/>
    </source>
</evidence>
<name>A0ABQ6B6I1_9BRAD</name>
<keyword evidence="1" id="KW-0732">Signal</keyword>
<feature type="signal peptide" evidence="1">
    <location>
        <begin position="1"/>
        <end position="19"/>
    </location>
</feature>
<dbReference type="EMBL" id="BSOW01000019">
    <property type="protein sequence ID" value="GLR88525.1"/>
    <property type="molecule type" value="Genomic_DNA"/>
</dbReference>
<evidence type="ECO:0000256" key="1">
    <source>
        <dbReference type="SAM" id="SignalP"/>
    </source>
</evidence>
<keyword evidence="3" id="KW-1185">Reference proteome</keyword>
<accession>A0ABQ6B6I1</accession>
<dbReference type="RefSeq" id="WP_284270149.1">
    <property type="nucleotide sequence ID" value="NZ_BSOW01000019.1"/>
</dbReference>
<organism evidence="2 3">
    <name type="scientific">Bradyrhizobium iriomotense</name>
    <dbReference type="NCBI Taxonomy" id="441950"/>
    <lineage>
        <taxon>Bacteria</taxon>
        <taxon>Pseudomonadati</taxon>
        <taxon>Pseudomonadota</taxon>
        <taxon>Alphaproteobacteria</taxon>
        <taxon>Hyphomicrobiales</taxon>
        <taxon>Nitrobacteraceae</taxon>
        <taxon>Bradyrhizobium</taxon>
    </lineage>
</organism>
<evidence type="ECO:0000313" key="2">
    <source>
        <dbReference type="EMBL" id="GLR88525.1"/>
    </source>
</evidence>
<protein>
    <recommendedName>
        <fullName evidence="4">DUF3551 domain-containing protein</fullName>
    </recommendedName>
</protein>
<comment type="caution">
    <text evidence="2">The sequence shown here is derived from an EMBL/GenBank/DDBJ whole genome shotgun (WGS) entry which is preliminary data.</text>
</comment>
<reference evidence="3" key="1">
    <citation type="journal article" date="2019" name="Int. J. Syst. Evol. Microbiol.">
        <title>The Global Catalogue of Microorganisms (GCM) 10K type strain sequencing project: providing services to taxonomists for standard genome sequencing and annotation.</title>
        <authorList>
            <consortium name="The Broad Institute Genomics Platform"/>
            <consortium name="The Broad Institute Genome Sequencing Center for Infectious Disease"/>
            <person name="Wu L."/>
            <person name="Ma J."/>
        </authorList>
    </citation>
    <scope>NUCLEOTIDE SEQUENCE [LARGE SCALE GENOMIC DNA]</scope>
    <source>
        <strain evidence="3">NBRC 102520</strain>
    </source>
</reference>
<dbReference type="Proteomes" id="UP001156905">
    <property type="component" value="Unassembled WGS sequence"/>
</dbReference>
<gene>
    <name evidence="2" type="ORF">GCM10007857_52370</name>
</gene>
<proteinExistence type="predicted"/>
<feature type="chain" id="PRO_5045123136" description="DUF3551 domain-containing protein" evidence="1">
    <location>
        <begin position="20"/>
        <end position="89"/>
    </location>
</feature>